<comment type="caution">
    <text evidence="1">The sequence shown here is derived from an EMBL/GenBank/DDBJ whole genome shotgun (WGS) entry which is preliminary data.</text>
</comment>
<reference evidence="2" key="1">
    <citation type="submission" date="2015-07" db="EMBL/GenBank/DDBJ databases">
        <title>Genome sequencing of Sunxiuqinia dokdonensis strain SK.</title>
        <authorList>
            <person name="Ahn S."/>
            <person name="Kim B.-C."/>
        </authorList>
    </citation>
    <scope>NUCLEOTIDE SEQUENCE [LARGE SCALE GENOMIC DNA]</scope>
    <source>
        <strain evidence="2">SK</strain>
    </source>
</reference>
<proteinExistence type="predicted"/>
<name>A0A0L8VF22_9BACT</name>
<accession>A0A0L8VF22</accession>
<sequence>MEAFEISFLISNKKGKKKTSSRKTFAATGWEAAKEVENFMQRARMGMKFEFIDWEVLDPGKCHFSYKGKK</sequence>
<protein>
    <submittedName>
        <fullName evidence="1">Uncharacterized protein</fullName>
    </submittedName>
</protein>
<organism evidence="1 2">
    <name type="scientific">Sunxiuqinia dokdonensis</name>
    <dbReference type="NCBI Taxonomy" id="1409788"/>
    <lineage>
        <taxon>Bacteria</taxon>
        <taxon>Pseudomonadati</taxon>
        <taxon>Bacteroidota</taxon>
        <taxon>Bacteroidia</taxon>
        <taxon>Marinilabiliales</taxon>
        <taxon>Prolixibacteraceae</taxon>
        <taxon>Sunxiuqinia</taxon>
    </lineage>
</organism>
<dbReference type="Proteomes" id="UP000036958">
    <property type="component" value="Unassembled WGS sequence"/>
</dbReference>
<gene>
    <name evidence="1" type="ORF">NC99_01040</name>
</gene>
<dbReference type="EMBL" id="LGIA01000006">
    <property type="protein sequence ID" value="KOH47061.1"/>
    <property type="molecule type" value="Genomic_DNA"/>
</dbReference>
<dbReference type="RefSeq" id="WP_053178736.1">
    <property type="nucleotide sequence ID" value="NZ_LGIA01000006.1"/>
</dbReference>
<dbReference type="STRING" id="1409788.NC99_01040"/>
<dbReference type="AlphaFoldDB" id="A0A0L8VF22"/>
<keyword evidence="2" id="KW-1185">Reference proteome</keyword>
<evidence type="ECO:0000313" key="1">
    <source>
        <dbReference type="EMBL" id="KOH47061.1"/>
    </source>
</evidence>
<evidence type="ECO:0000313" key="2">
    <source>
        <dbReference type="Proteomes" id="UP000036958"/>
    </source>
</evidence>